<evidence type="ECO:0000313" key="2">
    <source>
        <dbReference type="Proteomes" id="UP000186176"/>
    </source>
</evidence>
<proteinExistence type="predicted"/>
<dbReference type="EMBL" id="LRBP01000009">
    <property type="protein sequence ID" value="OII74588.1"/>
    <property type="molecule type" value="Genomic_DNA"/>
</dbReference>
<evidence type="ECO:0000313" key="1">
    <source>
        <dbReference type="EMBL" id="OII74588.1"/>
    </source>
</evidence>
<name>A0A1J4MNI6_9CRYT</name>
<dbReference type="AlphaFoldDB" id="A0A1J4MNI6"/>
<keyword evidence="2" id="KW-1185">Reference proteome</keyword>
<reference evidence="1 2" key="1">
    <citation type="submission" date="2016-10" db="EMBL/GenBank/DDBJ databases">
        <title>Reductive evolution of mitochondrial metabolism and differential evolution of invasion-related proteins in Cryptosporidium.</title>
        <authorList>
            <person name="Liu S."/>
            <person name="Roellig D.M."/>
            <person name="Guo Y."/>
            <person name="Li N."/>
            <person name="Frace M.A."/>
            <person name="Tang K."/>
            <person name="Zhang L."/>
            <person name="Feng Y."/>
            <person name="Xiao L."/>
        </authorList>
    </citation>
    <scope>NUCLEOTIDE SEQUENCE [LARGE SCALE GENOMIC DNA]</scope>
    <source>
        <strain evidence="1">39726</strain>
    </source>
</reference>
<sequence length="1049" mass="121329">MHDRPRLNGAFRRSSSLDSFDSSKRNLGWRLNQGNTFSNSREEKPIISSLERETRAWERLKRLSLSIKSVGQGVTSDDKFPQNKVQVEQILLYINTGAKYNVKIYEKKDEYARMVYELFSLGGHCYDIMMSSFKNIVSNPKVNGVIMTRMDRLLNFLSFIQDLHKNYCDPAVIGIAPKQRLQSGKSINRTQDDLLRSSAYIYNADSKRSNEGEKIIQPNKKLTETLSRKIAQNINLKKSLLERYKIEWKNKNFLSPENPKNTYGHIKQRSLEGIKKNPVYGDQILSREPVGLESYGGNVRKIFESLQYSRKKIGEDKDGSRLLSNIQISKDFISESKSENSLKLEKPNLSFKKSEDQRIQGLQRLIEKLKEVKLGSNSHGDKFVEEPKSSSICLPYFNKEARKVNGEYSNSAFDPLKAESLIQTQAEFLNVLNKNIKSEKCLPEKVNDESNSKESTHKEKRRWELDTPYIYYRNIELDNRLNPENRKEKYNEPVNMDHCGNTEVEQTYIRGIPPVKYEYSKAREPVCVTQHISPESTPNIISQIDQEKIERTIKLEQLTVLNETNEEDQFDDFVTPELVSLCSEKNIGLESAIPKNNSSNTDIQIKTINPALVHVPKNVCIDVTQETFAKDKLCNISNIDSAEDTSADLIGCEDTLVHAIIPDIAFDEIEQTLERRHDLENSPLKPIKILKDGETAVEEISKITNKLEDMTIMNESLIKRIEDLPIENIVSNENSLSILNSYIPSSEKNSNINEKAISMSRISNIEYFTSGDEELRSKIEEYNYWFENASSGNHYELSLDGLNLEEFYYKSIESIPRCYDELIDMSESSIYNLCKIICNTLPRVVIEQVKKDTVNKAGENENDVGIEVLAHYELCEENLLSFVHEQVMKDPSYLEFRSSIRREVYPPDDNFILLIIDLIRELVKEWRYYVLNSQKMQITNELISKQVVDILSNSYEPYLSEVSPEEWVLKKVFHAPRYPNILESEKELLNIEHLFKYHSCEDSITNEYINMDRQQWLQTSNYYLPLLNEVIEQILHETIGSAILDLKTH</sequence>
<organism evidence="1 2">
    <name type="scientific">Cryptosporidium ubiquitum</name>
    <dbReference type="NCBI Taxonomy" id="857276"/>
    <lineage>
        <taxon>Eukaryota</taxon>
        <taxon>Sar</taxon>
        <taxon>Alveolata</taxon>
        <taxon>Apicomplexa</taxon>
        <taxon>Conoidasida</taxon>
        <taxon>Coccidia</taxon>
        <taxon>Eucoccidiorida</taxon>
        <taxon>Eimeriorina</taxon>
        <taxon>Cryptosporidiidae</taxon>
        <taxon>Cryptosporidium</taxon>
    </lineage>
</organism>
<gene>
    <name evidence="1" type="ORF">cubi_00141</name>
</gene>
<accession>A0A1J4MNI6</accession>
<protein>
    <submittedName>
        <fullName evidence="1">Chloroquine resistance marker protein</fullName>
    </submittedName>
</protein>
<dbReference type="Proteomes" id="UP000186176">
    <property type="component" value="Unassembled WGS sequence"/>
</dbReference>
<dbReference type="GeneID" id="39976934"/>
<dbReference type="RefSeq" id="XP_028875734.1">
    <property type="nucleotide sequence ID" value="XM_029017155.1"/>
</dbReference>
<dbReference type="OrthoDB" id="340661at2759"/>
<comment type="caution">
    <text evidence="1">The sequence shown here is derived from an EMBL/GenBank/DDBJ whole genome shotgun (WGS) entry which is preliminary data.</text>
</comment>
<dbReference type="VEuPathDB" id="CryptoDB:cubi_00141"/>